<accession>A0AAJ2F4H7</accession>
<dbReference type="EMBL" id="JAVDTS010000004">
    <property type="protein sequence ID" value="MDR6838181.1"/>
    <property type="molecule type" value="Genomic_DNA"/>
</dbReference>
<evidence type="ECO:0000313" key="4">
    <source>
        <dbReference type="Proteomes" id="UP001249076"/>
    </source>
</evidence>
<dbReference type="RefSeq" id="WP_296338819.1">
    <property type="nucleotide sequence ID" value="NZ_JAVDTL010000003.1"/>
</dbReference>
<sequence>MFSLQRALRVGTRVCAALVLALAGQGAGAAGGTGAYPLDWGRAGETLQYRSCGCADRCWVAEVKHQRSRKTLATLRCDCERLFARVGTSGPEVERSPTCSAIDDGVNKPRAIREALEQMLGR</sequence>
<feature type="chain" id="PRO_5042475300" evidence="1">
    <location>
        <begin position="30"/>
        <end position="122"/>
    </location>
</feature>
<reference evidence="2 4" key="1">
    <citation type="submission" date="2023-07" db="EMBL/GenBank/DDBJ databases">
        <title>Sorghum-associated microbial communities from plants grown in Nebraska, USA.</title>
        <authorList>
            <person name="Schachtman D."/>
        </authorList>
    </citation>
    <scope>NUCLEOTIDE SEQUENCE</scope>
    <source>
        <strain evidence="3 4">BE105</strain>
        <strain evidence="2">BE69</strain>
    </source>
</reference>
<protein>
    <submittedName>
        <fullName evidence="2">Uncharacterized protein</fullName>
    </submittedName>
</protein>
<proteinExistence type="predicted"/>
<gene>
    <name evidence="2" type="ORF">J2W88_002378</name>
    <name evidence="3" type="ORF">J2W93_003022</name>
</gene>
<comment type="caution">
    <text evidence="2">The sequence shown here is derived from an EMBL/GenBank/DDBJ whole genome shotgun (WGS) entry which is preliminary data.</text>
</comment>
<name>A0AAJ2F4H7_ACIDE</name>
<evidence type="ECO:0000313" key="2">
    <source>
        <dbReference type="EMBL" id="MDR6767103.1"/>
    </source>
</evidence>
<dbReference type="EMBL" id="JAVDTL010000003">
    <property type="protein sequence ID" value="MDR6767103.1"/>
    <property type="molecule type" value="Genomic_DNA"/>
</dbReference>
<evidence type="ECO:0000313" key="5">
    <source>
        <dbReference type="Proteomes" id="UP001253458"/>
    </source>
</evidence>
<keyword evidence="4" id="KW-1185">Reference proteome</keyword>
<feature type="signal peptide" evidence="1">
    <location>
        <begin position="1"/>
        <end position="29"/>
    </location>
</feature>
<organism evidence="2 5">
    <name type="scientific">Acidovorax delafieldii</name>
    <name type="common">Pseudomonas delafieldii</name>
    <dbReference type="NCBI Taxonomy" id="47920"/>
    <lineage>
        <taxon>Bacteria</taxon>
        <taxon>Pseudomonadati</taxon>
        <taxon>Pseudomonadota</taxon>
        <taxon>Betaproteobacteria</taxon>
        <taxon>Burkholderiales</taxon>
        <taxon>Comamonadaceae</taxon>
        <taxon>Acidovorax</taxon>
    </lineage>
</organism>
<dbReference type="Proteomes" id="UP001249076">
    <property type="component" value="Unassembled WGS sequence"/>
</dbReference>
<evidence type="ECO:0000313" key="3">
    <source>
        <dbReference type="EMBL" id="MDR6838181.1"/>
    </source>
</evidence>
<dbReference type="Proteomes" id="UP001253458">
    <property type="component" value="Unassembled WGS sequence"/>
</dbReference>
<evidence type="ECO:0000256" key="1">
    <source>
        <dbReference type="SAM" id="SignalP"/>
    </source>
</evidence>
<keyword evidence="1" id="KW-0732">Signal</keyword>
<dbReference type="AlphaFoldDB" id="A0AAJ2F4H7"/>